<keyword evidence="4" id="KW-1185">Reference proteome</keyword>
<sequence>MAPLPPTIVGTPMDLVARSRPQSRGAAAEIGGTGLGTLGGAVSDLSTNPAAIVGIVIGVLLLITAIWIGVRNRSKRAKVKAEGDAAAAGANLSAPPPPGKQDIGTSQYHPGPVGKQVYANGGKLSK</sequence>
<keyword evidence="2" id="KW-0812">Transmembrane</keyword>
<name>A0AAD6WR42_9AGAR</name>
<dbReference type="EMBL" id="JARJCM010000376">
    <property type="protein sequence ID" value="KAJ7017844.1"/>
    <property type="molecule type" value="Genomic_DNA"/>
</dbReference>
<keyword evidence="2" id="KW-0472">Membrane</keyword>
<gene>
    <name evidence="3" type="ORF">C8F04DRAFT_1199872</name>
</gene>
<protein>
    <submittedName>
        <fullName evidence="3">Uncharacterized protein</fullName>
    </submittedName>
</protein>
<evidence type="ECO:0000256" key="2">
    <source>
        <dbReference type="SAM" id="Phobius"/>
    </source>
</evidence>
<dbReference type="AlphaFoldDB" id="A0AAD6WR42"/>
<proteinExistence type="predicted"/>
<organism evidence="3 4">
    <name type="scientific">Mycena alexandri</name>
    <dbReference type="NCBI Taxonomy" id="1745969"/>
    <lineage>
        <taxon>Eukaryota</taxon>
        <taxon>Fungi</taxon>
        <taxon>Dikarya</taxon>
        <taxon>Basidiomycota</taxon>
        <taxon>Agaricomycotina</taxon>
        <taxon>Agaricomycetes</taxon>
        <taxon>Agaricomycetidae</taxon>
        <taxon>Agaricales</taxon>
        <taxon>Marasmiineae</taxon>
        <taxon>Mycenaceae</taxon>
        <taxon>Mycena</taxon>
    </lineage>
</organism>
<evidence type="ECO:0000256" key="1">
    <source>
        <dbReference type="SAM" id="MobiDB-lite"/>
    </source>
</evidence>
<feature type="region of interest" description="Disordered" evidence="1">
    <location>
        <begin position="79"/>
        <end position="126"/>
    </location>
</feature>
<feature type="transmembrane region" description="Helical" evidence="2">
    <location>
        <begin position="50"/>
        <end position="70"/>
    </location>
</feature>
<evidence type="ECO:0000313" key="4">
    <source>
        <dbReference type="Proteomes" id="UP001218188"/>
    </source>
</evidence>
<evidence type="ECO:0000313" key="3">
    <source>
        <dbReference type="EMBL" id="KAJ7017844.1"/>
    </source>
</evidence>
<dbReference type="Proteomes" id="UP001218188">
    <property type="component" value="Unassembled WGS sequence"/>
</dbReference>
<reference evidence="3" key="1">
    <citation type="submission" date="2023-03" db="EMBL/GenBank/DDBJ databases">
        <title>Massive genome expansion in bonnet fungi (Mycena s.s.) driven by repeated elements and novel gene families across ecological guilds.</title>
        <authorList>
            <consortium name="Lawrence Berkeley National Laboratory"/>
            <person name="Harder C.B."/>
            <person name="Miyauchi S."/>
            <person name="Viragh M."/>
            <person name="Kuo A."/>
            <person name="Thoen E."/>
            <person name="Andreopoulos B."/>
            <person name="Lu D."/>
            <person name="Skrede I."/>
            <person name="Drula E."/>
            <person name="Henrissat B."/>
            <person name="Morin E."/>
            <person name="Kohler A."/>
            <person name="Barry K."/>
            <person name="LaButti K."/>
            <person name="Morin E."/>
            <person name="Salamov A."/>
            <person name="Lipzen A."/>
            <person name="Mereny Z."/>
            <person name="Hegedus B."/>
            <person name="Baldrian P."/>
            <person name="Stursova M."/>
            <person name="Weitz H."/>
            <person name="Taylor A."/>
            <person name="Grigoriev I.V."/>
            <person name="Nagy L.G."/>
            <person name="Martin F."/>
            <person name="Kauserud H."/>
        </authorList>
    </citation>
    <scope>NUCLEOTIDE SEQUENCE</scope>
    <source>
        <strain evidence="3">CBHHK200</strain>
    </source>
</reference>
<feature type="compositionally biased region" description="Low complexity" evidence="1">
    <location>
        <begin position="84"/>
        <end position="93"/>
    </location>
</feature>
<comment type="caution">
    <text evidence="3">The sequence shown here is derived from an EMBL/GenBank/DDBJ whole genome shotgun (WGS) entry which is preliminary data.</text>
</comment>
<accession>A0AAD6WR42</accession>
<keyword evidence="2" id="KW-1133">Transmembrane helix</keyword>